<dbReference type="RefSeq" id="WP_186857075.1">
    <property type="nucleotide sequence ID" value="NZ_JACOON010000002.1"/>
</dbReference>
<gene>
    <name evidence="1" type="ORF">H8S18_04310</name>
</gene>
<name>A0ABR7ECP2_9FIRM</name>
<protein>
    <submittedName>
        <fullName evidence="1">Phage portal protein</fullName>
    </submittedName>
</protein>
<dbReference type="EMBL" id="JACOON010000002">
    <property type="protein sequence ID" value="MBC5647550.1"/>
    <property type="molecule type" value="Genomic_DNA"/>
</dbReference>
<evidence type="ECO:0000313" key="1">
    <source>
        <dbReference type="EMBL" id="MBC5647550.1"/>
    </source>
</evidence>
<accession>A0ABR7ECP2</accession>
<dbReference type="Pfam" id="PF05133">
    <property type="entry name" value="SPP1_portal"/>
    <property type="match status" value="1"/>
</dbReference>
<dbReference type="InterPro" id="IPR006428">
    <property type="entry name" value="Portal_SPP1-type"/>
</dbReference>
<sequence length="447" mass="51389">MIEYRINKDKELTVDEIRQLITNSAAEAARRQYLHQQYDGKQDILNRTVSDPTKPNNRLVNNYPAYITDSYTGYFMGVPVTYKAAEGAPDDMLIEIKALFDYNDEQSENAELAKEASITGDAYELLYLDSDSNVRFTALDYTETCIAVYDAALEGEMLYFIRAYDVLKDLFSNEKTQMVEVYDQKQVSYYTADATTLKLTGQRLHYFNDVPVVVYKNNKEGIGDFEREMTLINAYDKMQSDSANDLEYFTDAYLVLRGLGGTTAEDVFAMKEQRVLSLSDADSHAEWLIKQINDTYIENLKNRIDDDIHKFSKCPKLTDESFANNLSGIAIKYKLIGFENVTSVKERYFKKALQRRIELICNVQNLFAKNYDYTMIDMTFTRNIPVNAIEAADMVNKITGIVSKETALGQLPFVTDVEDELKKIDAKEPTYEISYREDDDEDQPEFK</sequence>
<comment type="caution">
    <text evidence="1">The sequence shown here is derived from an EMBL/GenBank/DDBJ whole genome shotgun (WGS) entry which is preliminary data.</text>
</comment>
<keyword evidence="2" id="KW-1185">Reference proteome</keyword>
<dbReference type="InterPro" id="IPR021145">
    <property type="entry name" value="Portal_protein_SPP1_Gp6-like"/>
</dbReference>
<dbReference type="Proteomes" id="UP000606889">
    <property type="component" value="Unassembled WGS sequence"/>
</dbReference>
<proteinExistence type="predicted"/>
<evidence type="ECO:0000313" key="2">
    <source>
        <dbReference type="Proteomes" id="UP000606889"/>
    </source>
</evidence>
<reference evidence="1 2" key="1">
    <citation type="submission" date="2020-08" db="EMBL/GenBank/DDBJ databases">
        <title>Genome public.</title>
        <authorList>
            <person name="Liu C."/>
            <person name="Sun Q."/>
        </authorList>
    </citation>
    <scope>NUCLEOTIDE SEQUENCE [LARGE SCALE GENOMIC DNA]</scope>
    <source>
        <strain evidence="1 2">NSJ-35</strain>
    </source>
</reference>
<organism evidence="1 2">
    <name type="scientific">Christensenella tenuis</name>
    <dbReference type="NCBI Taxonomy" id="2763033"/>
    <lineage>
        <taxon>Bacteria</taxon>
        <taxon>Bacillati</taxon>
        <taxon>Bacillota</taxon>
        <taxon>Clostridia</taxon>
        <taxon>Christensenellales</taxon>
        <taxon>Christensenellaceae</taxon>
        <taxon>Christensenella</taxon>
    </lineage>
</organism>
<dbReference type="NCBIfam" id="TIGR01538">
    <property type="entry name" value="portal_SPP1"/>
    <property type="match status" value="1"/>
</dbReference>